<reference evidence="3" key="2">
    <citation type="journal article" date="2024" name="Antonie Van Leeuwenhoek">
        <title>Roseihalotalea indica gen. nov., sp. nov., a halophilic Bacteroidetes from mesopelagic Southwest Indian Ocean with higher carbohydrate metabolic potential.</title>
        <authorList>
            <person name="Chen B."/>
            <person name="Zhang M."/>
            <person name="Lin D."/>
            <person name="Ye J."/>
            <person name="Tang K."/>
        </authorList>
    </citation>
    <scope>NUCLEOTIDE SEQUENCE</scope>
    <source>
        <strain evidence="3">TK19036</strain>
    </source>
</reference>
<accession>A0AA49GK41</accession>
<feature type="signal peptide" evidence="2">
    <location>
        <begin position="1"/>
        <end position="37"/>
    </location>
</feature>
<feature type="compositionally biased region" description="Basic and acidic residues" evidence="1">
    <location>
        <begin position="72"/>
        <end position="83"/>
    </location>
</feature>
<dbReference type="AlphaFoldDB" id="A0AA49GK41"/>
<dbReference type="EMBL" id="CP120682">
    <property type="protein sequence ID" value="WKN36277.1"/>
    <property type="molecule type" value="Genomic_DNA"/>
</dbReference>
<reference evidence="3" key="1">
    <citation type="journal article" date="2023" name="Comput. Struct. Biotechnol. J.">
        <title>Discovery of a novel marine Bacteroidetes with a rich repertoire of carbohydrate-active enzymes.</title>
        <authorList>
            <person name="Chen B."/>
            <person name="Liu G."/>
            <person name="Chen Q."/>
            <person name="Wang H."/>
            <person name="Liu L."/>
            <person name="Tang K."/>
        </authorList>
    </citation>
    <scope>NUCLEOTIDE SEQUENCE</scope>
    <source>
        <strain evidence="3">TK19036</strain>
    </source>
</reference>
<evidence type="ECO:0000256" key="2">
    <source>
        <dbReference type="SAM" id="SignalP"/>
    </source>
</evidence>
<evidence type="ECO:0000256" key="1">
    <source>
        <dbReference type="SAM" id="MobiDB-lite"/>
    </source>
</evidence>
<keyword evidence="2" id="KW-0732">Signal</keyword>
<feature type="compositionally biased region" description="Basic and acidic residues" evidence="1">
    <location>
        <begin position="45"/>
        <end position="62"/>
    </location>
</feature>
<evidence type="ECO:0008006" key="4">
    <source>
        <dbReference type="Google" id="ProtNLM"/>
    </source>
</evidence>
<feature type="chain" id="PRO_5041454417" description="PepSY domain-containing protein" evidence="2">
    <location>
        <begin position="38"/>
        <end position="166"/>
    </location>
</feature>
<protein>
    <recommendedName>
        <fullName evidence="4">PepSY domain-containing protein</fullName>
    </recommendedName>
</protein>
<organism evidence="3">
    <name type="scientific">Roseihalotalea indica</name>
    <dbReference type="NCBI Taxonomy" id="2867963"/>
    <lineage>
        <taxon>Bacteria</taxon>
        <taxon>Pseudomonadati</taxon>
        <taxon>Bacteroidota</taxon>
        <taxon>Cytophagia</taxon>
        <taxon>Cytophagales</taxon>
        <taxon>Catalimonadaceae</taxon>
        <taxon>Roseihalotalea</taxon>
    </lineage>
</organism>
<proteinExistence type="predicted"/>
<evidence type="ECO:0000313" key="3">
    <source>
        <dbReference type="EMBL" id="WKN36277.1"/>
    </source>
</evidence>
<name>A0AA49GK41_9BACT</name>
<feature type="region of interest" description="Disordered" evidence="1">
    <location>
        <begin position="40"/>
        <end position="83"/>
    </location>
</feature>
<gene>
    <name evidence="3" type="ORF">K4G66_28335</name>
</gene>
<sequence length="166" mass="18424">MRQQSIIDFFNLKMTITMKKILLTAGLASAVLFGVQAQETPTEPTQEKEMQTQEQTMQEKSESAQQANSNEFDSKSEDMKQITEAELPQEVKDSFANSDLNEGTIEQAFEISGATVARVLESRANASQYPGTELPEKLYQLQVKEEDGTGIIYIGDDGEIISSESM</sequence>